<sequence length="46" mass="4987">MNIELNLGISIGIAVANKPSTKEAIFKSADNALYESKEKGKNTYTI</sequence>
<dbReference type="EMBL" id="DRZX01000201">
    <property type="protein sequence ID" value="HHS49019.1"/>
    <property type="molecule type" value="Genomic_DNA"/>
</dbReference>
<evidence type="ECO:0000313" key="2">
    <source>
        <dbReference type="EMBL" id="HHS49019.1"/>
    </source>
</evidence>
<dbReference type="SUPFAM" id="SSF55073">
    <property type="entry name" value="Nucleotide cyclase"/>
    <property type="match status" value="1"/>
</dbReference>
<dbReference type="AlphaFoldDB" id="A0A7C6A7M0"/>
<dbReference type="PROSITE" id="PS50887">
    <property type="entry name" value="GGDEF"/>
    <property type="match status" value="1"/>
</dbReference>
<proteinExistence type="predicted"/>
<comment type="caution">
    <text evidence="2">The sequence shown here is derived from an EMBL/GenBank/DDBJ whole genome shotgun (WGS) entry which is preliminary data.</text>
</comment>
<reference evidence="2" key="1">
    <citation type="journal article" date="2020" name="mSystems">
        <title>Genome- and Community-Level Interaction Insights into Carbon Utilization and Element Cycling Functions of Hydrothermarchaeota in Hydrothermal Sediment.</title>
        <authorList>
            <person name="Zhou Z."/>
            <person name="Liu Y."/>
            <person name="Xu W."/>
            <person name="Pan J."/>
            <person name="Luo Z.H."/>
            <person name="Li M."/>
        </authorList>
    </citation>
    <scope>NUCLEOTIDE SEQUENCE [LARGE SCALE GENOMIC DNA]</scope>
    <source>
        <strain evidence="2">SpSt-1135</strain>
    </source>
</reference>
<organism evidence="2">
    <name type="scientific">Desulfurella acetivorans</name>
    <dbReference type="NCBI Taxonomy" id="33002"/>
    <lineage>
        <taxon>Bacteria</taxon>
        <taxon>Pseudomonadati</taxon>
        <taxon>Campylobacterota</taxon>
        <taxon>Desulfurellia</taxon>
        <taxon>Desulfurellales</taxon>
        <taxon>Desulfurellaceae</taxon>
        <taxon>Desulfurella</taxon>
    </lineage>
</organism>
<accession>A0A7C6A7M0</accession>
<dbReference type="Pfam" id="PF00990">
    <property type="entry name" value="GGDEF"/>
    <property type="match status" value="1"/>
</dbReference>
<dbReference type="InterPro" id="IPR043128">
    <property type="entry name" value="Rev_trsase/Diguanyl_cyclase"/>
</dbReference>
<evidence type="ECO:0000259" key="1">
    <source>
        <dbReference type="PROSITE" id="PS50887"/>
    </source>
</evidence>
<feature type="domain" description="GGDEF" evidence="1">
    <location>
        <begin position="1"/>
        <end position="46"/>
    </location>
</feature>
<name>A0A7C6A7M0_DESAE</name>
<gene>
    <name evidence="2" type="ORF">ENM99_04075</name>
</gene>
<dbReference type="Gene3D" id="3.30.70.270">
    <property type="match status" value="1"/>
</dbReference>
<protein>
    <submittedName>
        <fullName evidence="2">Diguanylate cyclase</fullName>
    </submittedName>
</protein>
<dbReference type="Proteomes" id="UP000886400">
    <property type="component" value="Unassembled WGS sequence"/>
</dbReference>
<dbReference type="InterPro" id="IPR000160">
    <property type="entry name" value="GGDEF_dom"/>
</dbReference>
<dbReference type="InterPro" id="IPR029787">
    <property type="entry name" value="Nucleotide_cyclase"/>
</dbReference>